<keyword evidence="2" id="KW-1185">Reference proteome</keyword>
<evidence type="ECO:0000313" key="1">
    <source>
        <dbReference type="EMBL" id="KAF2885833.1"/>
    </source>
</evidence>
<protein>
    <submittedName>
        <fullName evidence="1">Uncharacterized protein</fullName>
    </submittedName>
</protein>
<name>A0A8K0CEG4_IGNLU</name>
<reference evidence="1" key="1">
    <citation type="submission" date="2019-08" db="EMBL/GenBank/DDBJ databases">
        <title>The genome of the North American firefly Photinus pyralis.</title>
        <authorList>
            <consortium name="Photinus pyralis genome working group"/>
            <person name="Fallon T.R."/>
            <person name="Sander Lower S.E."/>
            <person name="Weng J.-K."/>
        </authorList>
    </citation>
    <scope>NUCLEOTIDE SEQUENCE</scope>
    <source>
        <strain evidence="1">TRF0915ILg1</strain>
        <tissue evidence="1">Whole body</tissue>
    </source>
</reference>
<accession>A0A8K0CEG4</accession>
<dbReference type="Proteomes" id="UP000801492">
    <property type="component" value="Unassembled WGS sequence"/>
</dbReference>
<dbReference type="AlphaFoldDB" id="A0A8K0CEG4"/>
<feature type="non-terminal residue" evidence="1">
    <location>
        <position position="1"/>
    </location>
</feature>
<comment type="caution">
    <text evidence="1">The sequence shown here is derived from an EMBL/GenBank/DDBJ whole genome shotgun (WGS) entry which is preliminary data.</text>
</comment>
<gene>
    <name evidence="1" type="ORF">ILUMI_20340</name>
</gene>
<organism evidence="1 2">
    <name type="scientific">Ignelater luminosus</name>
    <name type="common">Cucubano</name>
    <name type="synonym">Pyrophorus luminosus</name>
    <dbReference type="NCBI Taxonomy" id="2038154"/>
    <lineage>
        <taxon>Eukaryota</taxon>
        <taxon>Metazoa</taxon>
        <taxon>Ecdysozoa</taxon>
        <taxon>Arthropoda</taxon>
        <taxon>Hexapoda</taxon>
        <taxon>Insecta</taxon>
        <taxon>Pterygota</taxon>
        <taxon>Neoptera</taxon>
        <taxon>Endopterygota</taxon>
        <taxon>Coleoptera</taxon>
        <taxon>Polyphaga</taxon>
        <taxon>Elateriformia</taxon>
        <taxon>Elateroidea</taxon>
        <taxon>Elateridae</taxon>
        <taxon>Agrypninae</taxon>
        <taxon>Pyrophorini</taxon>
        <taxon>Ignelater</taxon>
    </lineage>
</organism>
<dbReference type="OrthoDB" id="10342720at2759"/>
<proteinExistence type="predicted"/>
<dbReference type="EMBL" id="VTPC01089456">
    <property type="protein sequence ID" value="KAF2885833.1"/>
    <property type="molecule type" value="Genomic_DNA"/>
</dbReference>
<sequence>FSPDIKENIATDRGAEGLCQVYLSNVQDNGPKRWDLEAKDYDNVIVARTSFTVEFYC</sequence>
<evidence type="ECO:0000313" key="2">
    <source>
        <dbReference type="Proteomes" id="UP000801492"/>
    </source>
</evidence>